<feature type="domain" description="DUF7573" evidence="2">
    <location>
        <begin position="26"/>
        <end position="66"/>
    </location>
</feature>
<evidence type="ECO:0000259" key="2">
    <source>
        <dbReference type="Pfam" id="PF24458"/>
    </source>
</evidence>
<feature type="compositionally biased region" description="Basic and acidic residues" evidence="1">
    <location>
        <begin position="1"/>
        <end position="15"/>
    </location>
</feature>
<keyword evidence="4" id="KW-1185">Reference proteome</keyword>
<dbReference type="EMBL" id="RRCH01000034">
    <property type="protein sequence ID" value="RRJ28634.1"/>
    <property type="molecule type" value="Genomic_DNA"/>
</dbReference>
<evidence type="ECO:0000313" key="3">
    <source>
        <dbReference type="EMBL" id="RRJ28634.1"/>
    </source>
</evidence>
<comment type="caution">
    <text evidence="3">The sequence shown here is derived from an EMBL/GenBank/DDBJ whole genome shotgun (WGS) entry which is preliminary data.</text>
</comment>
<proteinExistence type="predicted"/>
<dbReference type="RefSeq" id="WP_124956191.1">
    <property type="nucleotide sequence ID" value="NZ_RRCH01000034.1"/>
</dbReference>
<dbReference type="Proteomes" id="UP000282322">
    <property type="component" value="Unassembled WGS sequence"/>
</dbReference>
<gene>
    <name evidence="3" type="ORF">EIK79_15200</name>
</gene>
<sequence length="67" mass="7497">MKDRSLDEFQNEKPQGDAATTVPKTTPTMDWTPEGAACSDCGENVHRRWRDADGNGRLVCVSCKRWA</sequence>
<evidence type="ECO:0000256" key="1">
    <source>
        <dbReference type="SAM" id="MobiDB-lite"/>
    </source>
</evidence>
<name>A0A3P3R5J9_9EURY</name>
<accession>A0A3P3R5J9</accession>
<evidence type="ECO:0000313" key="4">
    <source>
        <dbReference type="Proteomes" id="UP000282322"/>
    </source>
</evidence>
<dbReference type="AlphaFoldDB" id="A0A3P3R5J9"/>
<organism evidence="3 4">
    <name type="scientific">Halocatena pleomorpha</name>
    <dbReference type="NCBI Taxonomy" id="1785090"/>
    <lineage>
        <taxon>Archaea</taxon>
        <taxon>Methanobacteriati</taxon>
        <taxon>Methanobacteriota</taxon>
        <taxon>Stenosarchaea group</taxon>
        <taxon>Halobacteria</taxon>
        <taxon>Halobacteriales</taxon>
        <taxon>Natronomonadaceae</taxon>
        <taxon>Halocatena</taxon>
    </lineage>
</organism>
<dbReference type="InterPro" id="IPR055995">
    <property type="entry name" value="DUF7573"/>
</dbReference>
<feature type="region of interest" description="Disordered" evidence="1">
    <location>
        <begin position="1"/>
        <end position="33"/>
    </location>
</feature>
<dbReference type="OrthoDB" id="157634at2157"/>
<protein>
    <recommendedName>
        <fullName evidence="2">DUF7573 domain-containing protein</fullName>
    </recommendedName>
</protein>
<reference evidence="3 4" key="1">
    <citation type="submission" date="2018-11" db="EMBL/GenBank/DDBJ databases">
        <title>Taxonoimc description of Halomarina strain SPP-AMP-1.</title>
        <authorList>
            <person name="Pal Y."/>
            <person name="Srinivasana K."/>
            <person name="Verma A."/>
            <person name="Kumar P."/>
        </authorList>
    </citation>
    <scope>NUCLEOTIDE SEQUENCE [LARGE SCALE GENOMIC DNA]</scope>
    <source>
        <strain evidence="3 4">SPP-AMP-1</strain>
    </source>
</reference>
<dbReference type="Pfam" id="PF24458">
    <property type="entry name" value="DUF7573"/>
    <property type="match status" value="1"/>
</dbReference>